<dbReference type="STRING" id="763406.A0A1E3NGV5"/>
<gene>
    <name evidence="17" type="ORF">PICMEDRAFT_35996</name>
</gene>
<dbReference type="FunFam" id="3.40.50.300:FF:000370">
    <property type="entry name" value="Structural maintenance of chromosomes 3"/>
    <property type="match status" value="1"/>
</dbReference>
<dbReference type="GO" id="GO:0051276">
    <property type="term" value="P:chromosome organization"/>
    <property type="evidence" value="ECO:0007669"/>
    <property type="project" value="InterPro"/>
</dbReference>
<dbReference type="CDD" id="cd03272">
    <property type="entry name" value="ABC_SMC3_euk"/>
    <property type="match status" value="1"/>
</dbReference>
<evidence type="ECO:0000256" key="8">
    <source>
        <dbReference type="ARBA" id="ARBA00022776"/>
    </source>
</evidence>
<comment type="catalytic activity">
    <reaction evidence="13">
        <text>N(6)-[(R)-S(8)-aminomethyldihydrolipoyl]-L-lysyl-[protein] + (6S)-5,6,7,8-tetrahydrofolate = N(6)-[(R)-dihydrolipoyl]-L-lysyl-[protein] + (6R)-5,10-methylene-5,6,7,8-tetrahydrofolate + NH4(+)</text>
        <dbReference type="Rhea" id="RHEA:16945"/>
        <dbReference type="Rhea" id="RHEA-COMP:10475"/>
        <dbReference type="Rhea" id="RHEA-COMP:10492"/>
        <dbReference type="ChEBI" id="CHEBI:15636"/>
        <dbReference type="ChEBI" id="CHEBI:28938"/>
        <dbReference type="ChEBI" id="CHEBI:57453"/>
        <dbReference type="ChEBI" id="CHEBI:83100"/>
        <dbReference type="ChEBI" id="CHEBI:83143"/>
        <dbReference type="EC" id="2.1.2.10"/>
    </reaction>
</comment>
<evidence type="ECO:0000313" key="17">
    <source>
        <dbReference type="EMBL" id="ODQ45361.1"/>
    </source>
</evidence>
<keyword evidence="9 14" id="KW-0175">Coiled coil</keyword>
<evidence type="ECO:0000256" key="5">
    <source>
        <dbReference type="ARBA" id="ARBA00022576"/>
    </source>
</evidence>
<organism evidence="17 18">
    <name type="scientific">Pichia membranifaciens NRRL Y-2026</name>
    <dbReference type="NCBI Taxonomy" id="763406"/>
    <lineage>
        <taxon>Eukaryota</taxon>
        <taxon>Fungi</taxon>
        <taxon>Dikarya</taxon>
        <taxon>Ascomycota</taxon>
        <taxon>Saccharomycotina</taxon>
        <taxon>Pichiomycetes</taxon>
        <taxon>Pichiales</taxon>
        <taxon>Pichiaceae</taxon>
        <taxon>Pichia</taxon>
    </lineage>
</organism>
<feature type="domain" description="SMC hinge" evidence="16">
    <location>
        <begin position="856"/>
        <end position="968"/>
    </location>
</feature>
<dbReference type="Gene3D" id="4.10.1250.10">
    <property type="entry name" value="Aminomethyltransferase fragment"/>
    <property type="match status" value="1"/>
</dbReference>
<evidence type="ECO:0000256" key="11">
    <source>
        <dbReference type="ARBA" id="ARBA00023306"/>
    </source>
</evidence>
<dbReference type="GO" id="GO:0005634">
    <property type="term" value="C:nucleus"/>
    <property type="evidence" value="ECO:0007669"/>
    <property type="project" value="UniProtKB-SubCell"/>
</dbReference>
<feature type="coiled-coil region" evidence="14">
    <location>
        <begin position="772"/>
        <end position="799"/>
    </location>
</feature>
<reference evidence="17 18" key="1">
    <citation type="journal article" date="2016" name="Proc. Natl. Acad. Sci. U.S.A.">
        <title>Comparative genomics of biotechnologically important yeasts.</title>
        <authorList>
            <person name="Riley R."/>
            <person name="Haridas S."/>
            <person name="Wolfe K.H."/>
            <person name="Lopes M.R."/>
            <person name="Hittinger C.T."/>
            <person name="Goeker M."/>
            <person name="Salamov A.A."/>
            <person name="Wisecaver J.H."/>
            <person name="Long T.M."/>
            <person name="Calvey C.H."/>
            <person name="Aerts A.L."/>
            <person name="Barry K.W."/>
            <person name="Choi C."/>
            <person name="Clum A."/>
            <person name="Coughlan A.Y."/>
            <person name="Deshpande S."/>
            <person name="Douglass A.P."/>
            <person name="Hanson S.J."/>
            <person name="Klenk H.-P."/>
            <person name="LaButti K.M."/>
            <person name="Lapidus A."/>
            <person name="Lindquist E.A."/>
            <person name="Lipzen A.M."/>
            <person name="Meier-Kolthoff J.P."/>
            <person name="Ohm R.A."/>
            <person name="Otillar R.P."/>
            <person name="Pangilinan J.L."/>
            <person name="Peng Y."/>
            <person name="Rokas A."/>
            <person name="Rosa C.A."/>
            <person name="Scheuner C."/>
            <person name="Sibirny A.A."/>
            <person name="Slot J.C."/>
            <person name="Stielow J.B."/>
            <person name="Sun H."/>
            <person name="Kurtzman C.P."/>
            <person name="Blackwell M."/>
            <person name="Grigoriev I.V."/>
            <person name="Jeffries T.W."/>
        </authorList>
    </citation>
    <scope>NUCLEOTIDE SEQUENCE [LARGE SCALE GENOMIC DNA]</scope>
    <source>
        <strain evidence="17 18">NRRL Y-2026</strain>
    </source>
</reference>
<dbReference type="Pfam" id="PF02463">
    <property type="entry name" value="SMC_N"/>
    <property type="match status" value="1"/>
</dbReference>
<dbReference type="SUPFAM" id="SSF101790">
    <property type="entry name" value="Aminomethyltransferase beta-barrel domain"/>
    <property type="match status" value="1"/>
</dbReference>
<dbReference type="SUPFAM" id="SSF52540">
    <property type="entry name" value="P-loop containing nucleoside triphosphate hydrolases"/>
    <property type="match status" value="1"/>
</dbReference>
<dbReference type="GO" id="GO:0005524">
    <property type="term" value="F:ATP binding"/>
    <property type="evidence" value="ECO:0007669"/>
    <property type="project" value="InterPro"/>
</dbReference>
<dbReference type="FunFam" id="3.40.50.300:FF:000424">
    <property type="entry name" value="Structural maintenance of chromosomes 3"/>
    <property type="match status" value="1"/>
</dbReference>
<dbReference type="Proteomes" id="UP000094455">
    <property type="component" value="Unassembled WGS sequence"/>
</dbReference>
<dbReference type="InterPro" id="IPR029043">
    <property type="entry name" value="GcvT/YgfZ_C"/>
</dbReference>
<evidence type="ECO:0000259" key="16">
    <source>
        <dbReference type="SMART" id="SM00968"/>
    </source>
</evidence>
<dbReference type="Gene3D" id="3.30.70.1620">
    <property type="match status" value="1"/>
</dbReference>
<dbReference type="Gene3D" id="3.30.70.1400">
    <property type="entry name" value="Aminomethyltransferase beta-barrel domains"/>
    <property type="match status" value="1"/>
</dbReference>
<evidence type="ECO:0000256" key="7">
    <source>
        <dbReference type="ARBA" id="ARBA00022679"/>
    </source>
</evidence>
<keyword evidence="8" id="KW-0498">Mitosis</keyword>
<feature type="region of interest" description="Disordered" evidence="15">
    <location>
        <begin position="1395"/>
        <end position="1423"/>
    </location>
</feature>
<dbReference type="InterPro" id="IPR003395">
    <property type="entry name" value="RecF/RecN/SMC_N"/>
</dbReference>
<dbReference type="EMBL" id="KV454005">
    <property type="protein sequence ID" value="ODQ45361.1"/>
    <property type="molecule type" value="Genomic_DNA"/>
</dbReference>
<dbReference type="OrthoDB" id="431497at2759"/>
<dbReference type="Gene3D" id="3.40.50.300">
    <property type="entry name" value="P-loop containing nucleotide triphosphate hydrolases"/>
    <property type="match status" value="2"/>
</dbReference>
<name>A0A1E3NGV5_9ASCO</name>
<dbReference type="GO" id="GO:0006546">
    <property type="term" value="P:glycine catabolic process"/>
    <property type="evidence" value="ECO:0007669"/>
    <property type="project" value="InterPro"/>
</dbReference>
<dbReference type="InterPro" id="IPR027417">
    <property type="entry name" value="P-loop_NTPase"/>
</dbReference>
<evidence type="ECO:0000256" key="1">
    <source>
        <dbReference type="ARBA" id="ARBA00004123"/>
    </source>
</evidence>
<comment type="subcellular location">
    <subcellularLocation>
        <location evidence="1">Nucleus</location>
    </subcellularLocation>
</comment>
<dbReference type="GO" id="GO:0008483">
    <property type="term" value="F:transaminase activity"/>
    <property type="evidence" value="ECO:0007669"/>
    <property type="project" value="UniProtKB-KW"/>
</dbReference>
<dbReference type="GeneID" id="30179664"/>
<sequence length="1554" mass="176002">MVPFAGYSMPVLYKGQTHIQSHNWTRTHCGVFDVSHMLQHRISGPNTTRFLQQICPTDFSVLKPFQSHLSVLLNKTGGVVDDTIVTKHGDDSYYVVTNAGCRDKDTAFLKEELAKFDQAQQIKHENFEGTLLAIQGPKAQQVVAKFTNTPLDDLYFGNSRFIDLQGFGTDAKFHIARGGYTGEDGFEISIPDSKVGVDFFNALLEYDEIVKPIGLAARDSLRLEAGMCLYGHELNDDVSPIEASLNWLVSKSRRSPEGATFNGADRIISQINNPKSVSFKRVGLVSKGPSPRHGNKIFSAEEPSKQIGTVCSGSPSPSCGGNVAQVFLDKPYNKTGTKRVIIRGFKTYKNETVIEDFSPHYNVVIGRNGSGKSNFFAAIRFVLSDAYNNMSREERQSLIHESSVNIMSAFVEIVFDNTDRRIPVAKDEVSIRRTIGMRKDDYTLDYKSATKADIMNLLEASGFSKSNPYYIVPQGRVMALTNAKDSERLELLRDVAGAKVFENKLKDSLKEMAITGQKQDQIKEMLTDIEKRLDELDIEREDLKSFEKLMSKKKMLEFNIYDREMKALSDQIEAIDDNYSTSAHETEALITELEERETQISQLSLDLNNLSSKKKLLEIDLEINHRENQEVLQQISNMNIQLQDAQISLDTLHSGSSSSERLRALKVEIEEKQQQLEATRKTLKLQRESEVELKKKINDLRQKQMSIISKKNQTSRFSSKRERDRYLKKEIVSLKDSQLRKEEGLKELETALSNRKMILRNAIDEKLKIEENTNLNDELAKIRGQIAELNSEARNLVDDRSLLWRKESKLNNIILAKEENLATIEQSLRGGVDRMTLNALETVKAIAKRLGPTIESGVYGYLGELIDVSEKYKTAVDVVGGNSLFHIVVNNDQTASILIEELKKERNCRATFIPLNRLKNEEFKFPAGSESVPLIKKIAYDEFLAPAVKQIFGRTVVCISIQKGYELSDIYSVNAVTLDGDRCDNKGVLTGGFRDTKVSRVDYLKSLRSCKAEIYSLKEELKTAKEEINSKDFVITANYQKTSTLKDSLNVKLSEKSELAARLSKVNNSIAKYRQDISTIEQKLSAIQTSVQVIEQKINNYNDELETSFSQDSFSMEDEDLLREFYEELPLLEQNLQSLTEEMNPVELKISSLSTTIADNLVPRYNQLNSELESMDSMEKDTDYILADLKSRLQKLQKRKAELKDIENQLTIDVSDIKESIESTNTQIEKLNSAQESFVKQFEDYGKSTDKNLVKKVRLRNRKQELERNIGELGVLPEETLTIYAGQSATSLSKKLTQINEQLKAYNHVNKKAMEQFVKFAKQRDSLKERISELSEAKSSIEHLIKVLQNRKNEAIIRTFREVSVGFSKIFEKLVPAGKGRLIIQKKNLEQNANTISLSQYPDTNEERNGNSANEIEDADSNDNEKSIESFIGISISVSFNSKKNEQLRLEQLSGGQKSLCALALILAIQSCDPAPFYLFDEVDSNLDAQYRTAVANLIHNLSRNAQFICTTFRPEMLKVSDKFYGVMFNNKVSTVSDIDAERALDFVEDQHRV</sequence>
<keyword evidence="18" id="KW-1185">Reference proteome</keyword>
<accession>A0A1E3NGV5</accession>
<dbReference type="InterPro" id="IPR006223">
    <property type="entry name" value="GcvT"/>
</dbReference>
<dbReference type="InterPro" id="IPR041741">
    <property type="entry name" value="SMC3_ABC_euk"/>
</dbReference>
<dbReference type="GO" id="GO:0007059">
    <property type="term" value="P:chromosome segregation"/>
    <property type="evidence" value="ECO:0007669"/>
    <property type="project" value="UniProtKB-ARBA"/>
</dbReference>
<evidence type="ECO:0000313" key="18">
    <source>
        <dbReference type="Proteomes" id="UP000094455"/>
    </source>
</evidence>
<feature type="coiled-coil region" evidence="14">
    <location>
        <begin position="1186"/>
        <end position="1351"/>
    </location>
</feature>
<dbReference type="FunFam" id="3.30.70.1400:FF:000001">
    <property type="entry name" value="Aminomethyltransferase"/>
    <property type="match status" value="1"/>
</dbReference>
<evidence type="ECO:0000256" key="13">
    <source>
        <dbReference type="ARBA" id="ARBA00047665"/>
    </source>
</evidence>
<dbReference type="SUPFAM" id="SSF75553">
    <property type="entry name" value="Smc hinge domain"/>
    <property type="match status" value="1"/>
</dbReference>
<dbReference type="GO" id="GO:0016887">
    <property type="term" value="F:ATP hydrolysis activity"/>
    <property type="evidence" value="ECO:0007669"/>
    <property type="project" value="InterPro"/>
</dbReference>
<dbReference type="SMART" id="SM00968">
    <property type="entry name" value="SMC_hinge"/>
    <property type="match status" value="1"/>
</dbReference>
<keyword evidence="5" id="KW-0032">Aminotransferase</keyword>
<dbReference type="Pfam" id="PF01571">
    <property type="entry name" value="GCV_T"/>
    <property type="match status" value="1"/>
</dbReference>
<evidence type="ECO:0000256" key="4">
    <source>
        <dbReference type="ARBA" id="ARBA00012616"/>
    </source>
</evidence>
<dbReference type="GO" id="GO:0005694">
    <property type="term" value="C:chromosome"/>
    <property type="evidence" value="ECO:0007669"/>
    <property type="project" value="InterPro"/>
</dbReference>
<feature type="coiled-coil region" evidence="14">
    <location>
        <begin position="519"/>
        <end position="546"/>
    </location>
</feature>
<evidence type="ECO:0000256" key="10">
    <source>
        <dbReference type="ARBA" id="ARBA00023242"/>
    </source>
</evidence>
<dbReference type="GO" id="GO:0005960">
    <property type="term" value="C:glycine cleavage complex"/>
    <property type="evidence" value="ECO:0007669"/>
    <property type="project" value="InterPro"/>
</dbReference>
<dbReference type="SUPFAM" id="SSF103025">
    <property type="entry name" value="Folate-binding domain"/>
    <property type="match status" value="1"/>
</dbReference>
<keyword evidence="7" id="KW-0808">Transferase</keyword>
<evidence type="ECO:0000256" key="9">
    <source>
        <dbReference type="ARBA" id="ARBA00023054"/>
    </source>
</evidence>
<evidence type="ECO:0000256" key="3">
    <source>
        <dbReference type="ARBA" id="ARBA00008609"/>
    </source>
</evidence>
<dbReference type="EC" id="2.1.2.10" evidence="4"/>
<dbReference type="NCBIfam" id="TIGR00528">
    <property type="entry name" value="gcvT"/>
    <property type="match status" value="1"/>
</dbReference>
<dbReference type="GO" id="GO:0004047">
    <property type="term" value="F:aminomethyltransferase activity"/>
    <property type="evidence" value="ECO:0007669"/>
    <property type="project" value="UniProtKB-EC"/>
</dbReference>
<protein>
    <recommendedName>
        <fullName evidence="4">aminomethyltransferase</fullName>
        <ecNumber evidence="4">2.1.2.10</ecNumber>
    </recommendedName>
    <alternativeName>
        <fullName evidence="12">Glycine cleavage system T protein</fullName>
    </alternativeName>
</protein>
<dbReference type="InterPro" id="IPR006222">
    <property type="entry name" value="GCVT_N"/>
</dbReference>
<dbReference type="Gene3D" id="1.20.1060.20">
    <property type="match status" value="1"/>
</dbReference>
<evidence type="ECO:0000256" key="6">
    <source>
        <dbReference type="ARBA" id="ARBA00022618"/>
    </source>
</evidence>
<dbReference type="Pfam" id="PF06470">
    <property type="entry name" value="SMC_hinge"/>
    <property type="match status" value="1"/>
</dbReference>
<dbReference type="InterPro" id="IPR027266">
    <property type="entry name" value="TrmE/GcvT-like"/>
</dbReference>
<comment type="similarity">
    <text evidence="3">Belongs to the GcvT family.</text>
</comment>
<dbReference type="RefSeq" id="XP_019016474.1">
    <property type="nucleotide sequence ID" value="XM_019162977.1"/>
</dbReference>
<proteinExistence type="inferred from homology"/>
<evidence type="ECO:0000256" key="14">
    <source>
        <dbReference type="SAM" id="Coils"/>
    </source>
</evidence>
<keyword evidence="6" id="KW-0132">Cell division</keyword>
<dbReference type="InterPro" id="IPR010935">
    <property type="entry name" value="SMC_hinge"/>
</dbReference>
<keyword evidence="10" id="KW-0539">Nucleus</keyword>
<dbReference type="Gene3D" id="3.30.1360.120">
    <property type="entry name" value="Probable tRNA modification gtpase trme, domain 1"/>
    <property type="match status" value="1"/>
</dbReference>
<evidence type="ECO:0000256" key="2">
    <source>
        <dbReference type="ARBA" id="ARBA00005917"/>
    </source>
</evidence>
<dbReference type="GO" id="GO:0051301">
    <property type="term" value="P:cell division"/>
    <property type="evidence" value="ECO:0007669"/>
    <property type="project" value="UniProtKB-KW"/>
</dbReference>
<dbReference type="InterPro" id="IPR036277">
    <property type="entry name" value="SMC_hinge_sf"/>
</dbReference>
<dbReference type="PANTHER" id="PTHR43977">
    <property type="entry name" value="STRUCTURAL MAINTENANCE OF CHROMOSOMES PROTEIN 3"/>
    <property type="match status" value="1"/>
</dbReference>
<keyword evidence="11" id="KW-0131">Cell cycle</keyword>
<evidence type="ECO:0000256" key="15">
    <source>
        <dbReference type="SAM" id="MobiDB-lite"/>
    </source>
</evidence>
<evidence type="ECO:0000256" key="12">
    <source>
        <dbReference type="ARBA" id="ARBA00031395"/>
    </source>
</evidence>
<feature type="coiled-coil region" evidence="14">
    <location>
        <begin position="1056"/>
        <end position="1142"/>
    </location>
</feature>
<feature type="coiled-coil region" evidence="14">
    <location>
        <begin position="593"/>
        <end position="703"/>
    </location>
</feature>
<comment type="similarity">
    <text evidence="2">Belongs to the SMC family. SMC3 subfamily.</text>
</comment>